<keyword evidence="2" id="KW-1185">Reference proteome</keyword>
<accession>A0A1X2KYJ0</accession>
<comment type="caution">
    <text evidence="1">The sequence shown here is derived from an EMBL/GenBank/DDBJ whole genome shotgun (WGS) entry which is preliminary data.</text>
</comment>
<dbReference type="EMBL" id="NCXM01000015">
    <property type="protein sequence ID" value="OSC26771.1"/>
    <property type="molecule type" value="Genomic_DNA"/>
</dbReference>
<protein>
    <submittedName>
        <fullName evidence="1">Uncharacterized protein</fullName>
    </submittedName>
</protein>
<name>A0A1X2KYJ0_9MYCO</name>
<evidence type="ECO:0000313" key="1">
    <source>
        <dbReference type="EMBL" id="OSC26771.1"/>
    </source>
</evidence>
<dbReference type="AlphaFoldDB" id="A0A1X2KYJ0"/>
<gene>
    <name evidence="1" type="ORF">B8W69_15930</name>
</gene>
<reference evidence="1 2" key="1">
    <citation type="submission" date="2017-04" db="EMBL/GenBank/DDBJ databases">
        <title>The new phylogeny of genus Mycobacterium.</title>
        <authorList>
            <person name="Tortoli E."/>
            <person name="Trovato A."/>
            <person name="Cirillo D.M."/>
        </authorList>
    </citation>
    <scope>NUCLEOTIDE SEQUENCE [LARGE SCALE GENOMIC DNA]</scope>
    <source>
        <strain evidence="1 2">DSM 45247</strain>
    </source>
</reference>
<organism evidence="1 2">
    <name type="scientific">Mycolicibacterium vulneris</name>
    <dbReference type="NCBI Taxonomy" id="547163"/>
    <lineage>
        <taxon>Bacteria</taxon>
        <taxon>Bacillati</taxon>
        <taxon>Actinomycetota</taxon>
        <taxon>Actinomycetes</taxon>
        <taxon>Mycobacteriales</taxon>
        <taxon>Mycobacteriaceae</taxon>
        <taxon>Mycolicibacterium</taxon>
    </lineage>
</organism>
<sequence>MPLPGAGEPVVFDRNIKPLFRQDDRESMTWAFDLWSYTDVKSHAAAIVQRLRDGSMPCDGAWSAEKINVFQRWIDSGMAP</sequence>
<dbReference type="Proteomes" id="UP000242320">
    <property type="component" value="Unassembled WGS sequence"/>
</dbReference>
<proteinExistence type="predicted"/>
<evidence type="ECO:0000313" key="2">
    <source>
        <dbReference type="Proteomes" id="UP000242320"/>
    </source>
</evidence>